<evidence type="ECO:0000313" key="7">
    <source>
        <dbReference type="EMBL" id="CAL4905494.1"/>
    </source>
</evidence>
<dbReference type="GO" id="GO:0003677">
    <property type="term" value="F:DNA binding"/>
    <property type="evidence" value="ECO:0007669"/>
    <property type="project" value="UniProtKB-KW"/>
</dbReference>
<reference evidence="7" key="1">
    <citation type="submission" date="2024-10" db="EMBL/GenBank/DDBJ databases">
        <authorList>
            <person name="Ryan C."/>
        </authorList>
    </citation>
    <scope>NUCLEOTIDE SEQUENCE [LARGE SCALE GENOMIC DNA]</scope>
</reference>
<dbReference type="PROSITE" id="PS50863">
    <property type="entry name" value="B3"/>
    <property type="match status" value="2"/>
</dbReference>
<dbReference type="Proteomes" id="UP001497457">
    <property type="component" value="Chromosome 12b"/>
</dbReference>
<dbReference type="EMBL" id="OZ075122">
    <property type="protein sequence ID" value="CAL4905494.1"/>
    <property type="molecule type" value="Genomic_DNA"/>
</dbReference>
<dbReference type="InterPro" id="IPR003340">
    <property type="entry name" value="B3_DNA-bd"/>
</dbReference>
<dbReference type="SMART" id="SM01019">
    <property type="entry name" value="B3"/>
    <property type="match status" value="2"/>
</dbReference>
<accession>A0ABC8WAC5</accession>
<dbReference type="Gene3D" id="2.40.330.10">
    <property type="entry name" value="DNA-binding pseudobarrel domain"/>
    <property type="match status" value="2"/>
</dbReference>
<sequence>MHGAIPNSQNFPRDEQDSAGDKLIIVIYLYKATPLVNIQEGRPASPRKLTLGKCNESMMDVEKRCDSCRKWQEHYYWEHMDVTMIRFFKLMTGDFTLGIIIPEKFVRNFNGKITEGVDLKAESGETWHVGVEKRDNELLLTSGWKDFVKAHELKENDLLIFTCSGNSSFDILIFEASGCEKLSSLFANRAGPNLHKHLNNTKGQNAEPYPLTDSEEASMPPQLVGFTHIASTSKKYNCKTKPRKEPQFLNSSCCHKSHRQRNNNFMVIPSRFAVAHLQGRTQEIILSRPSRNGKWRVRYYYTSYTRGFQNLQFFRFVHDNKLREGDICVFELMKGAKRVTMAVHVIRKLGDRFVLVR</sequence>
<dbReference type="InterPro" id="IPR044837">
    <property type="entry name" value="REM16-like"/>
</dbReference>
<feature type="domain" description="TF-B3" evidence="6">
    <location>
        <begin position="84"/>
        <end position="177"/>
    </location>
</feature>
<evidence type="ECO:0000256" key="1">
    <source>
        <dbReference type="ARBA" id="ARBA00004123"/>
    </source>
</evidence>
<keyword evidence="2" id="KW-0805">Transcription regulation</keyword>
<evidence type="ECO:0000256" key="4">
    <source>
        <dbReference type="ARBA" id="ARBA00023163"/>
    </source>
</evidence>
<keyword evidence="4" id="KW-0804">Transcription</keyword>
<dbReference type="CDD" id="cd10017">
    <property type="entry name" value="B3_DNA"/>
    <property type="match status" value="2"/>
</dbReference>
<keyword evidence="8" id="KW-1185">Reference proteome</keyword>
<dbReference type="PANTHER" id="PTHR31391">
    <property type="entry name" value="B3 DOMAIN-CONTAINING PROTEIN OS11G0197600-RELATED"/>
    <property type="match status" value="1"/>
</dbReference>
<evidence type="ECO:0000313" key="8">
    <source>
        <dbReference type="Proteomes" id="UP001497457"/>
    </source>
</evidence>
<evidence type="ECO:0000256" key="2">
    <source>
        <dbReference type="ARBA" id="ARBA00023015"/>
    </source>
</evidence>
<comment type="subcellular location">
    <subcellularLocation>
        <location evidence="1">Nucleus</location>
    </subcellularLocation>
</comment>
<gene>
    <name evidence="7" type="ORF">URODEC1_LOCUS11687</name>
</gene>
<protein>
    <recommendedName>
        <fullName evidence="6">TF-B3 domain-containing protein</fullName>
    </recommendedName>
</protein>
<evidence type="ECO:0000259" key="6">
    <source>
        <dbReference type="PROSITE" id="PS50863"/>
    </source>
</evidence>
<dbReference type="AlphaFoldDB" id="A0ABC8WAC5"/>
<dbReference type="GO" id="GO:0005634">
    <property type="term" value="C:nucleus"/>
    <property type="evidence" value="ECO:0007669"/>
    <property type="project" value="UniProtKB-SubCell"/>
</dbReference>
<dbReference type="PANTHER" id="PTHR31391:SF70">
    <property type="entry name" value="B3 DOMAIN-CONTAINING PROTEIN OS03G0622200"/>
    <property type="match status" value="1"/>
</dbReference>
<organism evidence="7 8">
    <name type="scientific">Urochloa decumbens</name>
    <dbReference type="NCBI Taxonomy" id="240449"/>
    <lineage>
        <taxon>Eukaryota</taxon>
        <taxon>Viridiplantae</taxon>
        <taxon>Streptophyta</taxon>
        <taxon>Embryophyta</taxon>
        <taxon>Tracheophyta</taxon>
        <taxon>Spermatophyta</taxon>
        <taxon>Magnoliopsida</taxon>
        <taxon>Liliopsida</taxon>
        <taxon>Poales</taxon>
        <taxon>Poaceae</taxon>
        <taxon>PACMAD clade</taxon>
        <taxon>Panicoideae</taxon>
        <taxon>Panicodae</taxon>
        <taxon>Paniceae</taxon>
        <taxon>Melinidinae</taxon>
        <taxon>Urochloa</taxon>
    </lineage>
</organism>
<dbReference type="Pfam" id="PF02362">
    <property type="entry name" value="B3"/>
    <property type="match status" value="2"/>
</dbReference>
<dbReference type="SUPFAM" id="SSF101936">
    <property type="entry name" value="DNA-binding pseudobarrel domain"/>
    <property type="match status" value="2"/>
</dbReference>
<keyword evidence="5" id="KW-0539">Nucleus</keyword>
<evidence type="ECO:0000256" key="5">
    <source>
        <dbReference type="ARBA" id="ARBA00023242"/>
    </source>
</evidence>
<evidence type="ECO:0000256" key="3">
    <source>
        <dbReference type="ARBA" id="ARBA00023125"/>
    </source>
</evidence>
<feature type="domain" description="TF-B3" evidence="6">
    <location>
        <begin position="251"/>
        <end position="349"/>
    </location>
</feature>
<name>A0ABC8WAC5_9POAL</name>
<proteinExistence type="predicted"/>
<dbReference type="InterPro" id="IPR015300">
    <property type="entry name" value="DNA-bd_pseudobarrel_sf"/>
</dbReference>
<keyword evidence="3" id="KW-0238">DNA-binding</keyword>